<protein>
    <submittedName>
        <fullName evidence="2">Cupin domain-containing protein</fullName>
    </submittedName>
</protein>
<dbReference type="Gene3D" id="2.60.120.10">
    <property type="entry name" value="Jelly Rolls"/>
    <property type="match status" value="1"/>
</dbReference>
<sequence>MKEIEMELKVVPPGGGDVAGIPGFGVVFKLRSHDTHGVVSIVEHPFSVGSITMPHRHTREDEHSIVIEGEIGFRSDDAEVVLGPGGYITKPRGQMHAMWNAGTTPGRIVEVITPGGFEGYFRELAELFASVEPPAGLSVRETPEFAGLAERYGLTSGTPDWLDDVVARYGLTHPVTG</sequence>
<comment type="caution">
    <text evidence="2">The sequence shown here is derived from an EMBL/GenBank/DDBJ whole genome shotgun (WGS) entry which is preliminary data.</text>
</comment>
<organism evidence="2 3">
    <name type="scientific">Nonomuraea terrae</name>
    <dbReference type="NCBI Taxonomy" id="2530383"/>
    <lineage>
        <taxon>Bacteria</taxon>
        <taxon>Bacillati</taxon>
        <taxon>Actinomycetota</taxon>
        <taxon>Actinomycetes</taxon>
        <taxon>Streptosporangiales</taxon>
        <taxon>Streptosporangiaceae</taxon>
        <taxon>Nonomuraea</taxon>
    </lineage>
</organism>
<evidence type="ECO:0000313" key="2">
    <source>
        <dbReference type="EMBL" id="TDD36019.1"/>
    </source>
</evidence>
<dbReference type="PANTHER" id="PTHR36440">
    <property type="entry name" value="PUTATIVE (AFU_ORTHOLOGUE AFUA_8G07350)-RELATED"/>
    <property type="match status" value="1"/>
</dbReference>
<name>A0A4R4XY98_9ACTN</name>
<feature type="domain" description="Cupin type-2" evidence="1">
    <location>
        <begin position="49"/>
        <end position="111"/>
    </location>
</feature>
<dbReference type="RefSeq" id="WP_132620970.1">
    <property type="nucleotide sequence ID" value="NZ_SMKQ01000208.1"/>
</dbReference>
<evidence type="ECO:0000313" key="3">
    <source>
        <dbReference type="Proteomes" id="UP000295302"/>
    </source>
</evidence>
<accession>A0A4R4XY98</accession>
<proteinExistence type="predicted"/>
<dbReference type="InterPro" id="IPR014710">
    <property type="entry name" value="RmlC-like_jellyroll"/>
</dbReference>
<dbReference type="EMBL" id="SMKQ01000208">
    <property type="protein sequence ID" value="TDD36019.1"/>
    <property type="molecule type" value="Genomic_DNA"/>
</dbReference>
<dbReference type="InterPro" id="IPR013096">
    <property type="entry name" value="Cupin_2"/>
</dbReference>
<dbReference type="InterPro" id="IPR053146">
    <property type="entry name" value="QDO-like"/>
</dbReference>
<dbReference type="PANTHER" id="PTHR36440:SF1">
    <property type="entry name" value="PUTATIVE (AFU_ORTHOLOGUE AFUA_8G07350)-RELATED"/>
    <property type="match status" value="1"/>
</dbReference>
<gene>
    <name evidence="2" type="ORF">E1286_38910</name>
</gene>
<reference evidence="2 3" key="1">
    <citation type="submission" date="2019-03" db="EMBL/GenBank/DDBJ databases">
        <title>Draft genome sequences of novel Actinobacteria.</title>
        <authorList>
            <person name="Sahin N."/>
            <person name="Ay H."/>
            <person name="Saygin H."/>
        </authorList>
    </citation>
    <scope>NUCLEOTIDE SEQUENCE [LARGE SCALE GENOMIC DNA]</scope>
    <source>
        <strain evidence="2 3">CH32</strain>
    </source>
</reference>
<dbReference type="SUPFAM" id="SSF51182">
    <property type="entry name" value="RmlC-like cupins"/>
    <property type="match status" value="1"/>
</dbReference>
<dbReference type="OrthoDB" id="4227163at2"/>
<keyword evidence="3" id="KW-1185">Reference proteome</keyword>
<dbReference type="Pfam" id="PF07883">
    <property type="entry name" value="Cupin_2"/>
    <property type="match status" value="1"/>
</dbReference>
<dbReference type="InterPro" id="IPR011051">
    <property type="entry name" value="RmlC_Cupin_sf"/>
</dbReference>
<dbReference type="Proteomes" id="UP000295302">
    <property type="component" value="Unassembled WGS sequence"/>
</dbReference>
<evidence type="ECO:0000259" key="1">
    <source>
        <dbReference type="Pfam" id="PF07883"/>
    </source>
</evidence>
<dbReference type="AlphaFoldDB" id="A0A4R4XY98"/>